<name>A0A4S4A0J2_9FLAO</name>
<protein>
    <recommendedName>
        <fullName evidence="1">Fibronectin type-III domain-containing protein</fullName>
    </recommendedName>
</protein>
<dbReference type="Gene3D" id="2.60.40.10">
    <property type="entry name" value="Immunoglobulins"/>
    <property type="match status" value="1"/>
</dbReference>
<dbReference type="InterPro" id="IPR003961">
    <property type="entry name" value="FN3_dom"/>
</dbReference>
<feature type="domain" description="Fibronectin type-III" evidence="1">
    <location>
        <begin position="117"/>
        <end position="213"/>
    </location>
</feature>
<dbReference type="Pfam" id="PF13620">
    <property type="entry name" value="CarboxypepD_reg"/>
    <property type="match status" value="1"/>
</dbReference>
<dbReference type="PROSITE" id="PS50853">
    <property type="entry name" value="FN3"/>
    <property type="match status" value="1"/>
</dbReference>
<dbReference type="Pfam" id="PF00041">
    <property type="entry name" value="fn3"/>
    <property type="match status" value="1"/>
</dbReference>
<dbReference type="PANTHER" id="PTHR36842">
    <property type="entry name" value="PROTEIN TOLB HOMOLOG"/>
    <property type="match status" value="1"/>
</dbReference>
<evidence type="ECO:0000313" key="2">
    <source>
        <dbReference type="EMBL" id="THF51662.1"/>
    </source>
</evidence>
<gene>
    <name evidence="2" type="ORF">E6C50_07835</name>
</gene>
<dbReference type="EMBL" id="SSNZ01000002">
    <property type="protein sequence ID" value="THF51662.1"/>
    <property type="molecule type" value="Genomic_DNA"/>
</dbReference>
<dbReference type="AlphaFoldDB" id="A0A4S4A0J2"/>
<dbReference type="PANTHER" id="PTHR36842:SF1">
    <property type="entry name" value="PROTEIN TOLB"/>
    <property type="match status" value="1"/>
</dbReference>
<reference evidence="2 3" key="1">
    <citation type="submission" date="2019-04" db="EMBL/GenBank/DDBJ databases">
        <title>Flavobacterium sp. nov. isolated from construction timber.</title>
        <authorList>
            <person name="Lin S.-Y."/>
            <person name="Chang C.-T."/>
            <person name="Young C.-C."/>
        </authorList>
    </citation>
    <scope>NUCLEOTIDE SEQUENCE [LARGE SCALE GENOMIC DNA]</scope>
    <source>
        <strain evidence="2 3">CC-CTC003</strain>
    </source>
</reference>
<dbReference type="InterPro" id="IPR013784">
    <property type="entry name" value="Carb-bd-like_fold"/>
</dbReference>
<dbReference type="SUPFAM" id="SSF69304">
    <property type="entry name" value="Tricorn protease N-terminal domain"/>
    <property type="match status" value="1"/>
</dbReference>
<dbReference type="OrthoDB" id="9815657at2"/>
<dbReference type="RefSeq" id="WP_136402646.1">
    <property type="nucleotide sequence ID" value="NZ_SSNZ01000002.1"/>
</dbReference>
<accession>A0A4S4A0J2</accession>
<evidence type="ECO:0000259" key="1">
    <source>
        <dbReference type="PROSITE" id="PS50853"/>
    </source>
</evidence>
<organism evidence="2 3">
    <name type="scientific">Flavobacterium supellecticarium</name>
    <dbReference type="NCBI Taxonomy" id="2565924"/>
    <lineage>
        <taxon>Bacteria</taxon>
        <taxon>Pseudomonadati</taxon>
        <taxon>Bacteroidota</taxon>
        <taxon>Flavobacteriia</taxon>
        <taxon>Flavobacteriales</taxon>
        <taxon>Flavobacteriaceae</taxon>
        <taxon>Flavobacterium</taxon>
    </lineage>
</organism>
<dbReference type="SUPFAM" id="SSF49452">
    <property type="entry name" value="Starch-binding domain-like"/>
    <property type="match status" value="1"/>
</dbReference>
<proteinExistence type="predicted"/>
<dbReference type="Proteomes" id="UP000307507">
    <property type="component" value="Unassembled WGS sequence"/>
</dbReference>
<dbReference type="InterPro" id="IPR036116">
    <property type="entry name" value="FN3_sf"/>
</dbReference>
<dbReference type="Gene3D" id="2.120.10.30">
    <property type="entry name" value="TolB, C-terminal domain"/>
    <property type="match status" value="1"/>
</dbReference>
<dbReference type="GO" id="GO:0030246">
    <property type="term" value="F:carbohydrate binding"/>
    <property type="evidence" value="ECO:0007669"/>
    <property type="project" value="InterPro"/>
</dbReference>
<dbReference type="CDD" id="cd00063">
    <property type="entry name" value="FN3"/>
    <property type="match status" value="1"/>
</dbReference>
<keyword evidence="3" id="KW-1185">Reference proteome</keyword>
<dbReference type="InterPro" id="IPR013783">
    <property type="entry name" value="Ig-like_fold"/>
</dbReference>
<dbReference type="SUPFAM" id="SSF49265">
    <property type="entry name" value="Fibronectin type III"/>
    <property type="match status" value="1"/>
</dbReference>
<dbReference type="Gene3D" id="2.60.40.1120">
    <property type="entry name" value="Carboxypeptidase-like, regulatory domain"/>
    <property type="match status" value="1"/>
</dbReference>
<sequence length="495" mass="54897">MKIVIRIGLLLTLLGIAWSCSQEEFIEKGQGIVKGRVVESETFTPIANARVSSSPSTSTVFTDSSGYYTVTQVNEGDYSFEARKDGYIAKFEAVHVNTGGTTEMVFELVKQQQNNLPPTVPVLTTPTDNALDQSLEVTLKWTCTDPEQDALTYKVTLRNDTSNSVVTYDAITTTSFTLTNLNYSTKYYWQVTANDGINADVNSLTSSFRTLMFPNARYLFVRKAGDNNVIFTADDAGNELQITSDATNSFRPRKNTQANKIAFIRTTGGQGHIYTMRPDGSSEFKVTSNVPVAGFNLDYYNYCWRANGSQLIYSNFDKLYRINADGSGLIQLYQTPNGKFISECDWSYDGNRIALKVNDLSGYNVEIYVIDMSGNVVANVLSGFNGAAGGLHLSVNNTKLVFTRDVSGYQSSDYRQLDNRIFMYDFTNSTTTEVAVQRPAGYNDLDVRFSPNEAELIFVSTSNDGVSPRTITKYTMGTSNSRTALFSNGVMPDWK</sequence>
<evidence type="ECO:0000313" key="3">
    <source>
        <dbReference type="Proteomes" id="UP000307507"/>
    </source>
</evidence>
<dbReference type="InterPro" id="IPR011042">
    <property type="entry name" value="6-blade_b-propeller_TolB-like"/>
</dbReference>
<comment type="caution">
    <text evidence="2">The sequence shown here is derived from an EMBL/GenBank/DDBJ whole genome shotgun (WGS) entry which is preliminary data.</text>
</comment>